<feature type="compositionally biased region" description="Basic residues" evidence="1">
    <location>
        <begin position="68"/>
        <end position="85"/>
    </location>
</feature>
<keyword evidence="3" id="KW-1185">Reference proteome</keyword>
<organism evidence="2 3">
    <name type="scientific">Amblyomma americanum</name>
    <name type="common">Lone star tick</name>
    <dbReference type="NCBI Taxonomy" id="6943"/>
    <lineage>
        <taxon>Eukaryota</taxon>
        <taxon>Metazoa</taxon>
        <taxon>Ecdysozoa</taxon>
        <taxon>Arthropoda</taxon>
        <taxon>Chelicerata</taxon>
        <taxon>Arachnida</taxon>
        <taxon>Acari</taxon>
        <taxon>Parasitiformes</taxon>
        <taxon>Ixodida</taxon>
        <taxon>Ixodoidea</taxon>
        <taxon>Ixodidae</taxon>
        <taxon>Amblyomminae</taxon>
        <taxon>Amblyomma</taxon>
    </lineage>
</organism>
<evidence type="ECO:0000313" key="2">
    <source>
        <dbReference type="EMBL" id="KAK8758554.1"/>
    </source>
</evidence>
<dbReference type="AlphaFoldDB" id="A0AAQ4D7W4"/>
<protein>
    <submittedName>
        <fullName evidence="2">Uncharacterized protein</fullName>
    </submittedName>
</protein>
<feature type="region of interest" description="Disordered" evidence="1">
    <location>
        <begin position="1"/>
        <end position="154"/>
    </location>
</feature>
<feature type="compositionally biased region" description="Low complexity" evidence="1">
    <location>
        <begin position="129"/>
        <end position="145"/>
    </location>
</feature>
<name>A0AAQ4D7W4_AMBAM</name>
<accession>A0AAQ4D7W4</accession>
<reference evidence="2 3" key="1">
    <citation type="journal article" date="2023" name="Arcadia Sci">
        <title>De novo assembly of a long-read Amblyomma americanum tick genome.</title>
        <authorList>
            <person name="Chou S."/>
            <person name="Poskanzer K.E."/>
            <person name="Rollins M."/>
            <person name="Thuy-Boun P.S."/>
        </authorList>
    </citation>
    <scope>NUCLEOTIDE SEQUENCE [LARGE SCALE GENOMIC DNA]</scope>
    <source>
        <strain evidence="2">F_SG_1</strain>
        <tissue evidence="2">Salivary glands</tissue>
    </source>
</reference>
<feature type="compositionally biased region" description="Basic residues" evidence="1">
    <location>
        <begin position="45"/>
        <end position="59"/>
    </location>
</feature>
<dbReference type="Proteomes" id="UP001321473">
    <property type="component" value="Unassembled WGS sequence"/>
</dbReference>
<feature type="compositionally biased region" description="Basic residues" evidence="1">
    <location>
        <begin position="19"/>
        <end position="29"/>
    </location>
</feature>
<dbReference type="EMBL" id="JARKHS020033996">
    <property type="protein sequence ID" value="KAK8758554.1"/>
    <property type="molecule type" value="Genomic_DNA"/>
</dbReference>
<comment type="caution">
    <text evidence="2">The sequence shown here is derived from an EMBL/GenBank/DDBJ whole genome shotgun (WGS) entry which is preliminary data.</text>
</comment>
<feature type="compositionally biased region" description="Low complexity" evidence="1">
    <location>
        <begin position="86"/>
        <end position="98"/>
    </location>
</feature>
<evidence type="ECO:0000256" key="1">
    <source>
        <dbReference type="SAM" id="MobiDB-lite"/>
    </source>
</evidence>
<feature type="compositionally biased region" description="Low complexity" evidence="1">
    <location>
        <begin position="35"/>
        <end position="44"/>
    </location>
</feature>
<gene>
    <name evidence="2" type="ORF">V5799_003813</name>
</gene>
<evidence type="ECO:0000313" key="3">
    <source>
        <dbReference type="Proteomes" id="UP001321473"/>
    </source>
</evidence>
<sequence>TPGPPPRVQSFEEPPSYRRPSRRRFRRVHSTLNGSPYSRSSSYRFRPHRGRQRSRRRPSLHVVEPARPARHPHRSGRSKARRAGRRAAGCGALPAARSTPPPTQEVAAARSSGTRRAPTLRPWSKTDCASEAVPGGGVPVASGPGDEQVPDASR</sequence>
<proteinExistence type="predicted"/>
<feature type="non-terminal residue" evidence="2">
    <location>
        <position position="1"/>
    </location>
</feature>